<evidence type="ECO:0000313" key="2">
    <source>
        <dbReference type="EMBL" id="EGG42085.1"/>
    </source>
</evidence>
<dbReference type="STRING" id="886738.Nlim_1100"/>
<dbReference type="HOGENOM" id="CLU_714957_0_0_2"/>
<feature type="region of interest" description="Disordered" evidence="1">
    <location>
        <begin position="107"/>
        <end position="132"/>
    </location>
</feature>
<dbReference type="PATRIC" id="fig|886738.10.peg.1210"/>
<feature type="compositionally biased region" description="Basic and acidic residues" evidence="1">
    <location>
        <begin position="107"/>
        <end position="117"/>
    </location>
</feature>
<dbReference type="AlphaFoldDB" id="F3KKS6"/>
<dbReference type="EMBL" id="AEGP01000040">
    <property type="protein sequence ID" value="EGG42085.1"/>
    <property type="molecule type" value="Genomic_DNA"/>
</dbReference>
<dbReference type="Proteomes" id="UP000004348">
    <property type="component" value="Chromosome"/>
</dbReference>
<accession>F3KKS6</accession>
<protein>
    <recommendedName>
        <fullName evidence="3">Secreted periplasmic Zn-dependent protease</fullName>
    </recommendedName>
</protein>
<name>F3KKS6_9ARCH</name>
<proteinExistence type="predicted"/>
<gene>
    <name evidence="2" type="ORF">Nlim_1100</name>
</gene>
<comment type="caution">
    <text evidence="2">The sequence shown here is derived from an EMBL/GenBank/DDBJ whole genome shotgun (WGS) entry which is preliminary data.</text>
</comment>
<reference evidence="2" key="1">
    <citation type="journal article" date="2011" name="PLoS ONE">
        <title>Genome of a low-salinity ammonia-oxidizing archaeon determined by single-cell and metagenomic analysis.</title>
        <authorList>
            <person name="Blainey P.C."/>
            <person name="Mosier A.C."/>
            <person name="Potanina A."/>
            <person name="Francis C.A."/>
            <person name="Quake S.R."/>
        </authorList>
    </citation>
    <scope>NUCLEOTIDE SEQUENCE [LARGE SCALE GENOMIC DNA]</scope>
    <source>
        <strain evidence="2">SFB1</strain>
    </source>
</reference>
<sequence>MKILLLIPLIFLIFLVPAFAQIPDYNNPYAPIFTDKPVYSWTDKVKITILAPSWNTNQYLIDSIGGNEDHPIKISTAGHTLSPYRFTETDFNSGVFSAEVTLTGFSHDVDGDGRPDTTPRTGGSGPTSGYLETNRDSNISISFTFADGVVLVKSALINWNIAQIQFSEGNYLSDSTASISVIDPDLNLNPEAVDHVMVHVTSNSDLSGIKVSAIETTADSGIFVGTITFAQNQSSSGNRLFAMPGDVITAKYDDYTLPAPYSISDKLPVKAFANFDSSVPTLQRLQNSPIIISNSFGTPLESFSTNDQIQIVGAVSNEQNFKQKFVYLFQVKDSSNSVVSVSWVQGEISPNQKLDVSQSWIPQSSGEYAIETFVWSSLVDMSPLSPSLTKTILVK</sequence>
<evidence type="ECO:0008006" key="3">
    <source>
        <dbReference type="Google" id="ProtNLM"/>
    </source>
</evidence>
<organism evidence="2">
    <name type="scientific">Candidatus Nitrosarchaeum limnium SFB1</name>
    <dbReference type="NCBI Taxonomy" id="886738"/>
    <lineage>
        <taxon>Archaea</taxon>
        <taxon>Nitrososphaerota</taxon>
        <taxon>Nitrososphaeria</taxon>
        <taxon>Nitrosopumilales</taxon>
        <taxon>Nitrosopumilaceae</taxon>
        <taxon>Nitrosarchaeum</taxon>
    </lineage>
</organism>
<evidence type="ECO:0000256" key="1">
    <source>
        <dbReference type="SAM" id="MobiDB-lite"/>
    </source>
</evidence>